<organism evidence="3 4">
    <name type="scientific">Vitis vinifera</name>
    <name type="common">Grape</name>
    <dbReference type="NCBI Taxonomy" id="29760"/>
    <lineage>
        <taxon>Eukaryota</taxon>
        <taxon>Viridiplantae</taxon>
        <taxon>Streptophyta</taxon>
        <taxon>Embryophyta</taxon>
        <taxon>Tracheophyta</taxon>
        <taxon>Spermatophyta</taxon>
        <taxon>Magnoliopsida</taxon>
        <taxon>eudicotyledons</taxon>
        <taxon>Gunneridae</taxon>
        <taxon>Pentapetalae</taxon>
        <taxon>rosids</taxon>
        <taxon>Vitales</taxon>
        <taxon>Vitaceae</taxon>
        <taxon>Viteae</taxon>
        <taxon>Vitis</taxon>
    </lineage>
</organism>
<feature type="region of interest" description="Disordered" evidence="1">
    <location>
        <begin position="99"/>
        <end position="136"/>
    </location>
</feature>
<protein>
    <submittedName>
        <fullName evidence="3">Retrovirus-related Pol polyprotein from transposon TNT 1-94</fullName>
    </submittedName>
</protein>
<evidence type="ECO:0000313" key="4">
    <source>
        <dbReference type="Proteomes" id="UP000288805"/>
    </source>
</evidence>
<name>A0A438E4G4_VITVI</name>
<dbReference type="EMBL" id="QGNW01001401">
    <property type="protein sequence ID" value="RVW42608.1"/>
    <property type="molecule type" value="Genomic_DNA"/>
</dbReference>
<feature type="domain" description="Retroviral polymerase SH3-like" evidence="2">
    <location>
        <begin position="22"/>
        <end position="84"/>
    </location>
</feature>
<reference evidence="3 4" key="1">
    <citation type="journal article" date="2018" name="PLoS Genet.">
        <title>Population sequencing reveals clonal diversity and ancestral inbreeding in the grapevine cultivar Chardonnay.</title>
        <authorList>
            <person name="Roach M.J."/>
            <person name="Johnson D.L."/>
            <person name="Bohlmann J."/>
            <person name="van Vuuren H.J."/>
            <person name="Jones S.J."/>
            <person name="Pretorius I.S."/>
            <person name="Schmidt S.A."/>
            <person name="Borneman A.R."/>
        </authorList>
    </citation>
    <scope>NUCLEOTIDE SEQUENCE [LARGE SCALE GENOMIC DNA]</scope>
    <source>
        <strain evidence="4">cv. Chardonnay</strain>
        <tissue evidence="3">Leaf</tissue>
    </source>
</reference>
<dbReference type="Pfam" id="PF25597">
    <property type="entry name" value="SH3_retrovirus"/>
    <property type="match status" value="1"/>
</dbReference>
<evidence type="ECO:0000256" key="1">
    <source>
        <dbReference type="SAM" id="MobiDB-lite"/>
    </source>
</evidence>
<evidence type="ECO:0000259" key="2">
    <source>
        <dbReference type="Pfam" id="PF25597"/>
    </source>
</evidence>
<proteinExistence type="predicted"/>
<evidence type="ECO:0000313" key="3">
    <source>
        <dbReference type="EMBL" id="RVW42608.1"/>
    </source>
</evidence>
<comment type="caution">
    <text evidence="3">The sequence shown here is derived from an EMBL/GenBank/DDBJ whole genome shotgun (WGS) entry which is preliminary data.</text>
</comment>
<dbReference type="AlphaFoldDB" id="A0A438E4G4"/>
<gene>
    <name evidence="3" type="primary">POLX_1525</name>
    <name evidence="3" type="ORF">CK203_108236</name>
</gene>
<accession>A0A438E4G4</accession>
<sequence>MTPKEALSRRKLAVDHFRIFGCIAYAHIPDEKMMKLDNKGEKCIFPSVSDKSKAYKLFNPSTMKIIISRDVVFDEKNTWTWKQNGVKENILVDFDDDEKGQQPVENEQEEEVTQNVPIADQNPLAAESQRPQRVRRRPTWMTNYEVTGVDQGDDPLTYFALFSYCDPTIFEVAVKEPKWRKAMDVEITPIERNDT</sequence>
<dbReference type="InterPro" id="IPR057670">
    <property type="entry name" value="SH3_retrovirus"/>
</dbReference>
<dbReference type="Proteomes" id="UP000288805">
    <property type="component" value="Unassembled WGS sequence"/>
</dbReference>